<organism evidence="1 2">
    <name type="scientific">Cuscuta campestris</name>
    <dbReference type="NCBI Taxonomy" id="132261"/>
    <lineage>
        <taxon>Eukaryota</taxon>
        <taxon>Viridiplantae</taxon>
        <taxon>Streptophyta</taxon>
        <taxon>Embryophyta</taxon>
        <taxon>Tracheophyta</taxon>
        <taxon>Spermatophyta</taxon>
        <taxon>Magnoliopsida</taxon>
        <taxon>eudicotyledons</taxon>
        <taxon>Gunneridae</taxon>
        <taxon>Pentapetalae</taxon>
        <taxon>asterids</taxon>
        <taxon>lamiids</taxon>
        <taxon>Solanales</taxon>
        <taxon>Convolvulaceae</taxon>
        <taxon>Cuscuteae</taxon>
        <taxon>Cuscuta</taxon>
        <taxon>Cuscuta subgen. Grammica</taxon>
        <taxon>Cuscuta sect. Cleistogrammica</taxon>
    </lineage>
</organism>
<gene>
    <name evidence="1" type="ORF">CCAM_LOCUS24947</name>
</gene>
<protein>
    <recommendedName>
        <fullName evidence="3">Retrotransposon gag domain-containing protein</fullName>
    </recommendedName>
</protein>
<dbReference type="OrthoDB" id="1428943at2759"/>
<evidence type="ECO:0008006" key="3">
    <source>
        <dbReference type="Google" id="ProtNLM"/>
    </source>
</evidence>
<evidence type="ECO:0000313" key="1">
    <source>
        <dbReference type="EMBL" id="VFQ83171.1"/>
    </source>
</evidence>
<reference evidence="1 2" key="1">
    <citation type="submission" date="2018-04" db="EMBL/GenBank/DDBJ databases">
        <authorList>
            <person name="Vogel A."/>
        </authorList>
    </citation>
    <scope>NUCLEOTIDE SEQUENCE [LARGE SCALE GENOMIC DNA]</scope>
</reference>
<proteinExistence type="predicted"/>
<evidence type="ECO:0000313" key="2">
    <source>
        <dbReference type="Proteomes" id="UP000595140"/>
    </source>
</evidence>
<dbReference type="AlphaFoldDB" id="A0A484M2Y9"/>
<dbReference type="Proteomes" id="UP000595140">
    <property type="component" value="Unassembled WGS sequence"/>
</dbReference>
<name>A0A484M2Y9_9ASTE</name>
<keyword evidence="2" id="KW-1185">Reference proteome</keyword>
<sequence length="287" mass="32328">MGIIRKVTGAPSPPTLPPRCDGTKPVQWLATVCEYFQFYEVPSVDRLNRVTSMLEDSALAWFNWRMRGGLIDGWEDFVEKFKIRFVSLHALDYISFEKTTEKARDTFVHMVEDVTTLPDPTMEDLDELKESSARSHIKEGDYNGSGIIGDDGGALDEDYSANILSDEPLNKSDSTPRELSISLNASVGMTIAGYEVLASIEKVADGYKKQVDNLISFDDTIKLFDLVDVVKTEHLVSPKETTYAMRPVSFFHYFSARAKLVEESKSGLLLWFSILSLVLKHEWDPPP</sequence>
<accession>A0A484M2Y9</accession>
<dbReference type="EMBL" id="OOIL02002580">
    <property type="protein sequence ID" value="VFQ83171.1"/>
    <property type="molecule type" value="Genomic_DNA"/>
</dbReference>